<dbReference type="SMART" id="SM00481">
    <property type="entry name" value="POLIIIAc"/>
    <property type="match status" value="1"/>
</dbReference>
<dbReference type="InterPro" id="IPR004805">
    <property type="entry name" value="DnaE2/DnaE/PolC"/>
</dbReference>
<dbReference type="GO" id="GO:0003887">
    <property type="term" value="F:DNA-directed DNA polymerase activity"/>
    <property type="evidence" value="ECO:0007669"/>
    <property type="project" value="UniProtKB-EC"/>
</dbReference>
<dbReference type="PANTHER" id="PTHR32294">
    <property type="entry name" value="DNA POLYMERASE III SUBUNIT ALPHA"/>
    <property type="match status" value="1"/>
</dbReference>
<comment type="subcellular location">
    <subcellularLocation>
        <location evidence="1">Cytoplasm</location>
    </subcellularLocation>
</comment>
<dbReference type="RefSeq" id="WP_208148316.1">
    <property type="nucleotide sequence ID" value="NZ_JAGETV010000005.1"/>
</dbReference>
<keyword evidence="6 11" id="KW-0548">Nucleotidyltransferase</keyword>
<dbReference type="CDD" id="cd07433">
    <property type="entry name" value="PHP_PolIIIA_DnaE1"/>
    <property type="match status" value="1"/>
</dbReference>
<keyword evidence="12" id="KW-1185">Reference proteome</keyword>
<keyword evidence="4" id="KW-0963">Cytoplasm</keyword>
<dbReference type="InterPro" id="IPR040982">
    <property type="entry name" value="DNA_pol3_finger"/>
</dbReference>
<dbReference type="EMBL" id="JAGETV010000005">
    <property type="protein sequence ID" value="MBO1926878.1"/>
    <property type="molecule type" value="Genomic_DNA"/>
</dbReference>
<sequence length="1158" mass="129471">MTSFVHLHLHSEYSVIDSTLGIKPMVSMVNDFNQPAVALTDINNMYALVKFYGAAIGAGVKPVLGSEVLVEHENGEVFPLVLLVQSEQGYLNLSYLISQANLKNQKIYEYAELGIIPRAMLAQHSQGLIALSAGRLGDVGSALLAQNQELIAERLSWYQNHFPNRYYLELIRTGRDNEESYIQLALQVAEQWQLPVVATNDVRFAKTEDFEAHEVRTCIHDGFILVDPKRPKRYSEQQYLRSSEEMIELFADIPESITNTVEIAKRCSVDLTLGTYFLPDFPIPEGMTMDQYFIAESHKGLDERLEFLFGKEPQEIQQQKREEYYDRIKFELDIILQMGFPGYFLIVADFIQWAKNHQIPVGPGRGSGAGSLVAYALKITDLDPIEYDLLFERFLNPERVSMPDFDVDFCMDRRDEVIDYVSRHYGSDKVSQIVTFGTMAAKAVVRDVGRVLGLGYGVVDGIAKLIPNELGIKLKDAIEQEPDMQAKRDSDEDAAQLLELALKLEGTVRNTGKHAGGVVIGPKPLDHFCPLSCEADGSSVVTQLDKNDVEYAGLVKFDFLGLRTLTIIDWALQSINGSKQLGDEGHLDIARIPIDDEPTFELIKTGKTTGIFQLESSGMQNLIVKLRPDCFEDIVALVALFRPGPLDSGMVDNFINRKHGKEAVAYPDAQYQHESLKPILEPTYGVILYQEQVMQIAQVLAGYSLGGADLLRRAMGKKKPEEMAKQRSVFEEGSINNGVDGELAMKIFDLVEKFAGYGFNKSHSAAYALVSYQSAWLKTHYPAEFMAAQISSDMDNTEKVVHMVNECHSMGLTVLPPNINTGEVHFKPYGERTVNYGLGGIKGVGGAALEGLLIERKENGPFKDLFDFCLRAGKKVNKRVMEALVRSGALDVLHENRQAMLETIPTAMKQAEQQLKNAAVGMRDLFGDMFAQEQEPGQGTDLLPVAEMSQKLRLKGEKDTLGLYITGHPIDIYEDELKKLVESPLHKLRPERWKKIWGAGLVVDLRVKVTKSGAKMAIATIDDKTARLDVTMRPNIYEAVQEELAIDKVIMVHGEVREDTFNGGIKFEAEQIVSLAEARIEKGQALELSVNAEVMNDKRMQELQCLVAEYQNEVGLPLQVKYQNDTAQTVLRSQLSFYPDDDLIEALNAQGWQPRVVS</sequence>
<dbReference type="Pfam" id="PF14579">
    <property type="entry name" value="HHH_6"/>
    <property type="match status" value="1"/>
</dbReference>
<dbReference type="InterPro" id="IPR003141">
    <property type="entry name" value="Pol/His_phosphatase_N"/>
</dbReference>
<accession>A0ABS3Q3G2</accession>
<evidence type="ECO:0000256" key="3">
    <source>
        <dbReference type="ARBA" id="ARBA00019114"/>
    </source>
</evidence>
<dbReference type="InterPro" id="IPR012340">
    <property type="entry name" value="NA-bd_OB-fold"/>
</dbReference>
<keyword evidence="5 11" id="KW-0808">Transferase</keyword>
<organism evidence="11 12">
    <name type="scientific">Thiomicrorhabdus marina</name>
    <dbReference type="NCBI Taxonomy" id="2818442"/>
    <lineage>
        <taxon>Bacteria</taxon>
        <taxon>Pseudomonadati</taxon>
        <taxon>Pseudomonadota</taxon>
        <taxon>Gammaproteobacteria</taxon>
        <taxon>Thiotrichales</taxon>
        <taxon>Piscirickettsiaceae</taxon>
        <taxon>Thiomicrorhabdus</taxon>
    </lineage>
</organism>
<comment type="catalytic activity">
    <reaction evidence="9">
        <text>DNA(n) + a 2'-deoxyribonucleoside 5'-triphosphate = DNA(n+1) + diphosphate</text>
        <dbReference type="Rhea" id="RHEA:22508"/>
        <dbReference type="Rhea" id="RHEA-COMP:17339"/>
        <dbReference type="Rhea" id="RHEA-COMP:17340"/>
        <dbReference type="ChEBI" id="CHEBI:33019"/>
        <dbReference type="ChEBI" id="CHEBI:61560"/>
        <dbReference type="ChEBI" id="CHEBI:173112"/>
        <dbReference type="EC" id="2.7.7.7"/>
    </reaction>
</comment>
<dbReference type="InterPro" id="IPR041931">
    <property type="entry name" value="DNA_pol3_alpha_thumb_dom"/>
</dbReference>
<evidence type="ECO:0000256" key="9">
    <source>
        <dbReference type="ARBA" id="ARBA00049244"/>
    </source>
</evidence>
<comment type="caution">
    <text evidence="11">The sequence shown here is derived from an EMBL/GenBank/DDBJ whole genome shotgun (WGS) entry which is preliminary data.</text>
</comment>
<reference evidence="11 12" key="1">
    <citation type="submission" date="2021-03" db="EMBL/GenBank/DDBJ databases">
        <title>Thiomicrorhabdus sp.nov.,novel sulfur-oxidizing bacteria isolated from coastal sediment.</title>
        <authorList>
            <person name="Liu X."/>
        </authorList>
    </citation>
    <scope>NUCLEOTIDE SEQUENCE [LARGE SCALE GENOMIC DNA]</scope>
    <source>
        <strain evidence="11 12">6S2-11</strain>
    </source>
</reference>
<dbReference type="Gene3D" id="2.40.50.140">
    <property type="entry name" value="Nucleic acid-binding proteins"/>
    <property type="match status" value="1"/>
</dbReference>
<evidence type="ECO:0000256" key="5">
    <source>
        <dbReference type="ARBA" id="ARBA00022679"/>
    </source>
</evidence>
<dbReference type="Gene3D" id="1.10.10.1600">
    <property type="entry name" value="Bacterial DNA polymerase III alpha subunit, thumb domain"/>
    <property type="match status" value="1"/>
</dbReference>
<dbReference type="InterPro" id="IPR029460">
    <property type="entry name" value="DNAPol_HHH"/>
</dbReference>
<dbReference type="NCBIfam" id="NF004226">
    <property type="entry name" value="PRK05673.1"/>
    <property type="match status" value="1"/>
</dbReference>
<dbReference type="Pfam" id="PF17657">
    <property type="entry name" value="DNA_pol3_finger"/>
    <property type="match status" value="1"/>
</dbReference>
<evidence type="ECO:0000256" key="8">
    <source>
        <dbReference type="ARBA" id="ARBA00022932"/>
    </source>
</evidence>
<dbReference type="Pfam" id="PF07733">
    <property type="entry name" value="DNA_pol3_alpha"/>
    <property type="match status" value="1"/>
</dbReference>
<dbReference type="InterPro" id="IPR004365">
    <property type="entry name" value="NA-bd_OB_tRNA"/>
</dbReference>
<gene>
    <name evidence="11" type="primary">dnaE</name>
    <name evidence="11" type="ORF">J3998_04755</name>
</gene>
<keyword evidence="7" id="KW-0235">DNA replication</keyword>
<dbReference type="SUPFAM" id="SSF89550">
    <property type="entry name" value="PHP domain-like"/>
    <property type="match status" value="1"/>
</dbReference>
<dbReference type="CDD" id="cd04485">
    <property type="entry name" value="DnaE_OBF"/>
    <property type="match status" value="1"/>
</dbReference>
<dbReference type="Gene3D" id="3.20.20.140">
    <property type="entry name" value="Metal-dependent hydrolases"/>
    <property type="match status" value="1"/>
</dbReference>
<dbReference type="InterPro" id="IPR049821">
    <property type="entry name" value="PolIIIA_DnaE1_PHP"/>
</dbReference>
<evidence type="ECO:0000256" key="7">
    <source>
        <dbReference type="ARBA" id="ARBA00022705"/>
    </source>
</evidence>
<dbReference type="NCBIfam" id="TIGR00594">
    <property type="entry name" value="polc"/>
    <property type="match status" value="1"/>
</dbReference>
<evidence type="ECO:0000313" key="12">
    <source>
        <dbReference type="Proteomes" id="UP000664835"/>
    </source>
</evidence>
<evidence type="ECO:0000256" key="2">
    <source>
        <dbReference type="ARBA" id="ARBA00012417"/>
    </source>
</evidence>
<evidence type="ECO:0000256" key="4">
    <source>
        <dbReference type="ARBA" id="ARBA00022490"/>
    </source>
</evidence>
<dbReference type="PANTHER" id="PTHR32294:SF0">
    <property type="entry name" value="DNA POLYMERASE III SUBUNIT ALPHA"/>
    <property type="match status" value="1"/>
</dbReference>
<dbReference type="InterPro" id="IPR016195">
    <property type="entry name" value="Pol/histidinol_Pase-like"/>
</dbReference>
<proteinExistence type="predicted"/>
<dbReference type="EC" id="2.7.7.7" evidence="2"/>
<evidence type="ECO:0000256" key="6">
    <source>
        <dbReference type="ARBA" id="ARBA00022695"/>
    </source>
</evidence>
<dbReference type="Gene3D" id="1.10.150.870">
    <property type="match status" value="1"/>
</dbReference>
<evidence type="ECO:0000259" key="10">
    <source>
        <dbReference type="SMART" id="SM00481"/>
    </source>
</evidence>
<name>A0ABS3Q3G2_9GAMM</name>
<dbReference type="Pfam" id="PF02811">
    <property type="entry name" value="PHP"/>
    <property type="match status" value="1"/>
</dbReference>
<dbReference type="InterPro" id="IPR011708">
    <property type="entry name" value="DNA_pol3_alpha_NTPase_dom"/>
</dbReference>
<keyword evidence="8" id="KW-0239">DNA-directed DNA polymerase</keyword>
<feature type="domain" description="Polymerase/histidinol phosphatase N-terminal" evidence="10">
    <location>
        <begin position="5"/>
        <end position="72"/>
    </location>
</feature>
<dbReference type="Proteomes" id="UP000664835">
    <property type="component" value="Unassembled WGS sequence"/>
</dbReference>
<evidence type="ECO:0000256" key="1">
    <source>
        <dbReference type="ARBA" id="ARBA00004496"/>
    </source>
</evidence>
<dbReference type="InterPro" id="IPR004013">
    <property type="entry name" value="PHP_dom"/>
</dbReference>
<dbReference type="Pfam" id="PF01336">
    <property type="entry name" value="tRNA_anti-codon"/>
    <property type="match status" value="1"/>
</dbReference>
<evidence type="ECO:0000313" key="11">
    <source>
        <dbReference type="EMBL" id="MBO1926878.1"/>
    </source>
</evidence>
<protein>
    <recommendedName>
        <fullName evidence="3">DNA polymerase III subunit alpha</fullName>
        <ecNumber evidence="2">2.7.7.7</ecNumber>
    </recommendedName>
</protein>